<evidence type="ECO:0000313" key="2">
    <source>
        <dbReference type="EMBL" id="QTP58965.1"/>
    </source>
</evidence>
<gene>
    <name evidence="2" type="ORF">HNO53_09760</name>
</gene>
<proteinExistence type="predicted"/>
<evidence type="ECO:0000313" key="3">
    <source>
        <dbReference type="Proteomes" id="UP000671845"/>
    </source>
</evidence>
<dbReference type="EMBL" id="CP053383">
    <property type="protein sequence ID" value="QTP58965.1"/>
    <property type="molecule type" value="Genomic_DNA"/>
</dbReference>
<dbReference type="RefSeq" id="WP_209478187.1">
    <property type="nucleotide sequence ID" value="NZ_CP053383.1"/>
</dbReference>
<dbReference type="Proteomes" id="UP000671845">
    <property type="component" value="Chromosome"/>
</dbReference>
<feature type="domain" description="Capsule biosynthesis GfcC-like C-terminal" evidence="1">
    <location>
        <begin position="155"/>
        <end position="235"/>
    </location>
</feature>
<organism evidence="2 3">
    <name type="scientific">Halomonas sulfidivorans</name>
    <dbReference type="NCBI Taxonomy" id="2733488"/>
    <lineage>
        <taxon>Bacteria</taxon>
        <taxon>Pseudomonadati</taxon>
        <taxon>Pseudomonadota</taxon>
        <taxon>Gammaproteobacteria</taxon>
        <taxon>Oceanospirillales</taxon>
        <taxon>Halomonadaceae</taxon>
        <taxon>Halomonas</taxon>
    </lineage>
</organism>
<accession>A0ABX7WGG7</accession>
<dbReference type="Pfam" id="PF06251">
    <property type="entry name" value="Caps_syn_GfcC_C"/>
    <property type="match status" value="1"/>
</dbReference>
<dbReference type="Gene3D" id="3.10.560.10">
    <property type="entry name" value="Outer membrane lipoprotein wza domain like"/>
    <property type="match status" value="1"/>
</dbReference>
<keyword evidence="3" id="KW-1185">Reference proteome</keyword>
<name>A0ABX7WGG7_9GAMM</name>
<protein>
    <recommendedName>
        <fullName evidence="1">Capsule biosynthesis GfcC-like C-terminal domain-containing protein</fullName>
    </recommendedName>
</protein>
<dbReference type="InterPro" id="IPR010425">
    <property type="entry name" value="Caps_synth_GfcC-like_C"/>
</dbReference>
<reference evidence="2 3" key="1">
    <citation type="journal article" date="2021" name="Front. Microbiol.">
        <title>Aerobic Denitrification and Heterotrophic Sulfur Oxidation in the Genus Halomonas Revealed by Six Novel Species Characterizations and Genome-Based Analysis.</title>
        <authorList>
            <person name="Wang L."/>
            <person name="Shao Z."/>
        </authorList>
    </citation>
    <scope>NUCLEOTIDE SEQUENCE [LARGE SCALE GENOMIC DNA]</scope>
    <source>
        <strain evidence="2 3">MCCC 1A13718</strain>
    </source>
</reference>
<sequence length="260" mass="28549">MTRRPPTRAGGWRIACLSTLLALPHHGHAETLRLSDLWLAQQALPEPAAYSYFLLERQQQTEQRRARRLHEELRTLIDWYALDGRTDLARGLETWQAAIAELQSEPARTPARADLAALLAAPRHDPMLASLAAVGHCDVPDWVELWHFGGVTRHQWAPELSLRDVLNKQADSQWARADEAWLITPQGAPRRIGVAAWNASDAPLVPGTRIALALAEPVQEAAWVNRALPGFLATRLPGDTCHTIAVPEAAGQVDSGGPAT</sequence>
<evidence type="ECO:0000259" key="1">
    <source>
        <dbReference type="Pfam" id="PF06251"/>
    </source>
</evidence>